<gene>
    <name evidence="2" type="ORF">A3F84_12800</name>
</gene>
<reference evidence="2 3" key="1">
    <citation type="journal article" date="2016" name="Nat. Commun.">
        <title>Thousands of microbial genomes shed light on interconnected biogeochemical processes in an aquifer system.</title>
        <authorList>
            <person name="Anantharaman K."/>
            <person name="Brown C.T."/>
            <person name="Hug L.A."/>
            <person name="Sharon I."/>
            <person name="Castelle C.J."/>
            <person name="Probst A.J."/>
            <person name="Thomas B.C."/>
            <person name="Singh A."/>
            <person name="Wilkins M.J."/>
            <person name="Karaoz U."/>
            <person name="Brodie E.L."/>
            <person name="Williams K.H."/>
            <person name="Hubbard S.S."/>
            <person name="Banfield J.F."/>
        </authorList>
    </citation>
    <scope>NUCLEOTIDE SEQUENCE [LARGE SCALE GENOMIC DNA]</scope>
    <source>
        <strain evidence="3">RIFCSPLOWO2_12_FULL_64_10</strain>
    </source>
</reference>
<evidence type="ECO:0000313" key="2">
    <source>
        <dbReference type="EMBL" id="OGG47815.1"/>
    </source>
</evidence>
<sequence>MEQRELTLDNVRTLTRSEICGLLAIGELLTRYDDTPDGELANVGILIRHLAFCLETKLSLELKWPEEDCAEGEDDDPGPEDDDDEGEECSKN</sequence>
<organism evidence="2 3">
    <name type="scientific">Handelsmanbacteria sp. (strain RIFCSPLOWO2_12_FULL_64_10)</name>
    <dbReference type="NCBI Taxonomy" id="1817868"/>
    <lineage>
        <taxon>Bacteria</taxon>
        <taxon>Candidatus Handelsmaniibacteriota</taxon>
    </lineage>
</organism>
<dbReference type="AlphaFoldDB" id="A0A1F6CEY7"/>
<accession>A0A1F6CEY7</accession>
<feature type="region of interest" description="Disordered" evidence="1">
    <location>
        <begin position="67"/>
        <end position="92"/>
    </location>
</feature>
<evidence type="ECO:0000256" key="1">
    <source>
        <dbReference type="SAM" id="MobiDB-lite"/>
    </source>
</evidence>
<protein>
    <submittedName>
        <fullName evidence="2">Uncharacterized protein</fullName>
    </submittedName>
</protein>
<evidence type="ECO:0000313" key="3">
    <source>
        <dbReference type="Proteomes" id="UP000178606"/>
    </source>
</evidence>
<name>A0A1F6CEY7_HANXR</name>
<comment type="caution">
    <text evidence="2">The sequence shown here is derived from an EMBL/GenBank/DDBJ whole genome shotgun (WGS) entry which is preliminary data.</text>
</comment>
<dbReference type="Proteomes" id="UP000178606">
    <property type="component" value="Unassembled WGS sequence"/>
</dbReference>
<proteinExistence type="predicted"/>
<dbReference type="EMBL" id="MFKF01000266">
    <property type="protein sequence ID" value="OGG47815.1"/>
    <property type="molecule type" value="Genomic_DNA"/>
</dbReference>